<dbReference type="SUPFAM" id="SSF56784">
    <property type="entry name" value="HAD-like"/>
    <property type="match status" value="1"/>
</dbReference>
<dbReference type="InterPro" id="IPR050155">
    <property type="entry name" value="HAD-like_hydrolase_sf"/>
</dbReference>
<keyword evidence="10" id="KW-0119">Carbohydrate metabolism</keyword>
<protein>
    <recommendedName>
        <fullName evidence="5">phosphoglycolate phosphatase</fullName>
        <ecNumber evidence="5">3.1.3.18</ecNumber>
    </recommendedName>
</protein>
<keyword evidence="7 11" id="KW-0378">Hydrolase</keyword>
<dbReference type="GO" id="GO:0008967">
    <property type="term" value="F:phosphoglycolate phosphatase activity"/>
    <property type="evidence" value="ECO:0007669"/>
    <property type="project" value="UniProtKB-EC"/>
</dbReference>
<dbReference type="NCBIfam" id="TIGR01549">
    <property type="entry name" value="HAD-SF-IA-v1"/>
    <property type="match status" value="1"/>
</dbReference>
<dbReference type="InterPro" id="IPR023198">
    <property type="entry name" value="PGP-like_dom2"/>
</dbReference>
<name>A0ABV6CDM9_9GAMM</name>
<evidence type="ECO:0000256" key="8">
    <source>
        <dbReference type="ARBA" id="ARBA00022842"/>
    </source>
</evidence>
<evidence type="ECO:0000256" key="3">
    <source>
        <dbReference type="ARBA" id="ARBA00004818"/>
    </source>
</evidence>
<accession>A0ABV6CDM9</accession>
<evidence type="ECO:0000256" key="6">
    <source>
        <dbReference type="ARBA" id="ARBA00022723"/>
    </source>
</evidence>
<dbReference type="InterPro" id="IPR036412">
    <property type="entry name" value="HAD-like_sf"/>
</dbReference>
<keyword evidence="6" id="KW-0479">Metal-binding</keyword>
<evidence type="ECO:0000256" key="10">
    <source>
        <dbReference type="ARBA" id="ARBA00023277"/>
    </source>
</evidence>
<keyword evidence="9" id="KW-0868">Chloride</keyword>
<evidence type="ECO:0000256" key="2">
    <source>
        <dbReference type="ARBA" id="ARBA00001946"/>
    </source>
</evidence>
<dbReference type="SFLD" id="SFLDG01135">
    <property type="entry name" value="C1.5.6:_HAD__Beta-PGM__Phospha"/>
    <property type="match status" value="1"/>
</dbReference>
<dbReference type="EMBL" id="JBHLXE010000108">
    <property type="protein sequence ID" value="MFC0180732.1"/>
    <property type="molecule type" value="Genomic_DNA"/>
</dbReference>
<dbReference type="NCBIfam" id="NF009695">
    <property type="entry name" value="PRK13222.1-2"/>
    <property type="match status" value="1"/>
</dbReference>
<dbReference type="InterPro" id="IPR023214">
    <property type="entry name" value="HAD_sf"/>
</dbReference>
<organism evidence="11 12">
    <name type="scientific">Thorsellia kenyensis</name>
    <dbReference type="NCBI Taxonomy" id="1549888"/>
    <lineage>
        <taxon>Bacteria</taxon>
        <taxon>Pseudomonadati</taxon>
        <taxon>Pseudomonadota</taxon>
        <taxon>Gammaproteobacteria</taxon>
        <taxon>Enterobacterales</taxon>
        <taxon>Thorselliaceae</taxon>
        <taxon>Thorsellia</taxon>
    </lineage>
</organism>
<dbReference type="RefSeq" id="WP_385877858.1">
    <property type="nucleotide sequence ID" value="NZ_JBHLXE010000108.1"/>
</dbReference>
<dbReference type="PANTHER" id="PTHR43434:SF1">
    <property type="entry name" value="PHOSPHOGLYCOLATE PHOSPHATASE"/>
    <property type="match status" value="1"/>
</dbReference>
<dbReference type="SFLD" id="SFLDG01129">
    <property type="entry name" value="C1.5:_HAD__Beta-PGM__Phosphata"/>
    <property type="match status" value="1"/>
</dbReference>
<comment type="similarity">
    <text evidence="4">Belongs to the HAD-like hydrolase superfamily. CbbY/CbbZ/Gph/YieH family.</text>
</comment>
<comment type="pathway">
    <text evidence="3">Organic acid metabolism; glycolate biosynthesis; glycolate from 2-phosphoglycolate: step 1/1.</text>
</comment>
<comment type="caution">
    <text evidence="11">The sequence shown here is derived from an EMBL/GenBank/DDBJ whole genome shotgun (WGS) entry which is preliminary data.</text>
</comment>
<evidence type="ECO:0000256" key="5">
    <source>
        <dbReference type="ARBA" id="ARBA00013078"/>
    </source>
</evidence>
<evidence type="ECO:0000313" key="12">
    <source>
        <dbReference type="Proteomes" id="UP001589758"/>
    </source>
</evidence>
<dbReference type="EC" id="3.1.3.18" evidence="5"/>
<dbReference type="InterPro" id="IPR037512">
    <property type="entry name" value="PGPase_prok"/>
</dbReference>
<keyword evidence="8" id="KW-0460">Magnesium</keyword>
<dbReference type="PRINTS" id="PR00413">
    <property type="entry name" value="HADHALOGNASE"/>
</dbReference>
<dbReference type="Pfam" id="PF13419">
    <property type="entry name" value="HAD_2"/>
    <property type="match status" value="1"/>
</dbReference>
<evidence type="ECO:0000256" key="1">
    <source>
        <dbReference type="ARBA" id="ARBA00000830"/>
    </source>
</evidence>
<evidence type="ECO:0000256" key="4">
    <source>
        <dbReference type="ARBA" id="ARBA00006171"/>
    </source>
</evidence>
<evidence type="ECO:0000256" key="9">
    <source>
        <dbReference type="ARBA" id="ARBA00023214"/>
    </source>
</evidence>
<comment type="catalytic activity">
    <reaction evidence="1">
        <text>2-phosphoglycolate + H2O = glycolate + phosphate</text>
        <dbReference type="Rhea" id="RHEA:14369"/>
        <dbReference type="ChEBI" id="CHEBI:15377"/>
        <dbReference type="ChEBI" id="CHEBI:29805"/>
        <dbReference type="ChEBI" id="CHEBI:43474"/>
        <dbReference type="ChEBI" id="CHEBI:58033"/>
        <dbReference type="EC" id="3.1.3.18"/>
    </reaction>
</comment>
<proteinExistence type="inferred from homology"/>
<comment type="cofactor">
    <cofactor evidence="2">
        <name>Mg(2+)</name>
        <dbReference type="ChEBI" id="CHEBI:18420"/>
    </cofactor>
</comment>
<reference evidence="11 12" key="1">
    <citation type="submission" date="2024-09" db="EMBL/GenBank/DDBJ databases">
        <authorList>
            <person name="Sun Q."/>
            <person name="Mori K."/>
        </authorList>
    </citation>
    <scope>NUCLEOTIDE SEQUENCE [LARGE SCALE GENOMIC DNA]</scope>
    <source>
        <strain evidence="11 12">CCM 8545</strain>
    </source>
</reference>
<evidence type="ECO:0000313" key="11">
    <source>
        <dbReference type="EMBL" id="MFC0180732.1"/>
    </source>
</evidence>
<keyword evidence="12" id="KW-1185">Reference proteome</keyword>
<dbReference type="Gene3D" id="3.40.50.1000">
    <property type="entry name" value="HAD superfamily/HAD-like"/>
    <property type="match status" value="1"/>
</dbReference>
<dbReference type="InterPro" id="IPR041492">
    <property type="entry name" value="HAD_2"/>
</dbReference>
<dbReference type="PANTHER" id="PTHR43434">
    <property type="entry name" value="PHOSPHOGLYCOLATE PHOSPHATASE"/>
    <property type="match status" value="1"/>
</dbReference>
<gene>
    <name evidence="11" type="ORF">ACFFIT_11685</name>
</gene>
<dbReference type="SFLD" id="SFLDS00003">
    <property type="entry name" value="Haloacid_Dehalogenase"/>
    <property type="match status" value="1"/>
</dbReference>
<sequence length="231" mass="25573">MNTQPLKYLSSKIQAIGFDLDGTIVDSLPGIHQALNLALIASELSPVDEYQTKGFIGNGIDILLRKTIETIKGSDAYYSFDFSSLRKRFDAFYSELMTDGTQLYPNVFSTLHALKQKQIPLVLITNKPSQFLPELLNGLGLSKMFCLVLGADDVKEKKPHPAPIFQTLGSLGILTNEFLFVGDSKNDIECAKNAGVLSVGLTYGYNYHQPIADAKPDFVFDDFAQLLNLFH</sequence>
<dbReference type="Gene3D" id="1.10.150.240">
    <property type="entry name" value="Putative phosphatase, domain 2"/>
    <property type="match status" value="1"/>
</dbReference>
<dbReference type="Proteomes" id="UP001589758">
    <property type="component" value="Unassembled WGS sequence"/>
</dbReference>
<dbReference type="NCBIfam" id="TIGR01449">
    <property type="entry name" value="PGP_bact"/>
    <property type="match status" value="1"/>
</dbReference>
<dbReference type="InterPro" id="IPR006439">
    <property type="entry name" value="HAD-SF_hydro_IA"/>
</dbReference>
<evidence type="ECO:0000256" key="7">
    <source>
        <dbReference type="ARBA" id="ARBA00022801"/>
    </source>
</evidence>